<gene>
    <name evidence="2" type="ORF">JCM19239_2332</name>
</gene>
<protein>
    <submittedName>
        <fullName evidence="2">Probable 6-aminohexanoate-dimer hydrolase lipoprotein</fullName>
        <ecNumber evidence="2">3.5.1.46</ecNumber>
    </submittedName>
</protein>
<dbReference type="InterPro" id="IPR050789">
    <property type="entry name" value="Diverse_Enzym_Activities"/>
</dbReference>
<dbReference type="Gene3D" id="3.40.710.10">
    <property type="entry name" value="DD-peptidase/beta-lactamase superfamily"/>
    <property type="match status" value="1"/>
</dbReference>
<organism evidence="2 3">
    <name type="scientific">Vibrio variabilis</name>
    <dbReference type="NCBI Taxonomy" id="990271"/>
    <lineage>
        <taxon>Bacteria</taxon>
        <taxon>Pseudomonadati</taxon>
        <taxon>Pseudomonadota</taxon>
        <taxon>Gammaproteobacteria</taxon>
        <taxon>Vibrionales</taxon>
        <taxon>Vibrionaceae</taxon>
        <taxon>Vibrio</taxon>
    </lineage>
</organism>
<sequence>MQMGGDHALYYATNMSEFMPSALAKPHGEVSVLKRNIDSSLNNITFVKGDGEVSPTLVDYIHDEKTRVQGVIILKGGEVVYEAYPGMNQQDTHLWASVSKSAVGTILTMLEVEGKVDMKMSITHYVPELKGSEWDKVTMLDAMNMASGLDISENAANTLNPRSVFQRMLAADFNVENADGVIEDEMKVLREVSVIPNEEPGKVARYSSTVTKVLGVAIEYIENKPFTEVFEDRLWSKIGARASAQVNLTPAGHAVAYGLINSRLDDLARYGLLFTPSWEVVADAKVISDEVLNEMQNGGNREAYLAGEFTESSWVKASFGKDMPIYNSHQWDAVWEDGALFKHGNLYQNLYVDPSRDVVGVAFSTSPVYLTPDLLSGYLRQAAKELAGK</sequence>
<dbReference type="PANTHER" id="PTHR43283">
    <property type="entry name" value="BETA-LACTAMASE-RELATED"/>
    <property type="match status" value="1"/>
</dbReference>
<keyword evidence="3" id="KW-1185">Reference proteome</keyword>
<comment type="caution">
    <text evidence="2">The sequence shown here is derived from an EMBL/GenBank/DDBJ whole genome shotgun (WGS) entry which is preliminary data.</text>
</comment>
<accession>A0ABQ0JB67</accession>
<keyword evidence="2" id="KW-0449">Lipoprotein</keyword>
<evidence type="ECO:0000313" key="2">
    <source>
        <dbReference type="EMBL" id="GAL26001.1"/>
    </source>
</evidence>
<reference evidence="3" key="1">
    <citation type="submission" date="2014-09" db="EMBL/GenBank/DDBJ databases">
        <title>Vibrio variabilis JCM 19239. (C206) whole genome shotgun sequence.</title>
        <authorList>
            <person name="Sawabe T."/>
            <person name="Meirelles P."/>
            <person name="Nakanishi M."/>
            <person name="Sayaka M."/>
            <person name="Hattori M."/>
            <person name="Ohkuma M."/>
        </authorList>
    </citation>
    <scope>NUCLEOTIDE SEQUENCE [LARGE SCALE GENOMIC DNA]</scope>
    <source>
        <strain evidence="3">JCM 19239</strain>
    </source>
</reference>
<name>A0ABQ0JB67_9VIBR</name>
<evidence type="ECO:0000313" key="3">
    <source>
        <dbReference type="Proteomes" id="UP000029223"/>
    </source>
</evidence>
<proteinExistence type="predicted"/>
<dbReference type="InterPro" id="IPR001466">
    <property type="entry name" value="Beta-lactam-related"/>
</dbReference>
<reference evidence="3" key="2">
    <citation type="submission" date="2014-09" db="EMBL/GenBank/DDBJ databases">
        <authorList>
            <consortium name="NBRP consortium"/>
            <person name="Sawabe T."/>
            <person name="Meirelles P."/>
            <person name="Nakanishi M."/>
            <person name="Sayaka M."/>
            <person name="Hattori M."/>
            <person name="Ohkuma M."/>
        </authorList>
    </citation>
    <scope>NUCLEOTIDE SEQUENCE [LARGE SCALE GENOMIC DNA]</scope>
    <source>
        <strain evidence="3">JCM 19239</strain>
    </source>
</reference>
<dbReference type="EMBL" id="BBMS01000014">
    <property type="protein sequence ID" value="GAL26001.1"/>
    <property type="molecule type" value="Genomic_DNA"/>
</dbReference>
<dbReference type="SUPFAM" id="SSF56601">
    <property type="entry name" value="beta-lactamase/transpeptidase-like"/>
    <property type="match status" value="1"/>
</dbReference>
<dbReference type="Proteomes" id="UP000029223">
    <property type="component" value="Unassembled WGS sequence"/>
</dbReference>
<dbReference type="Pfam" id="PF00144">
    <property type="entry name" value="Beta-lactamase"/>
    <property type="match status" value="1"/>
</dbReference>
<keyword evidence="2" id="KW-0378">Hydrolase</keyword>
<dbReference type="InterPro" id="IPR012338">
    <property type="entry name" value="Beta-lactam/transpept-like"/>
</dbReference>
<evidence type="ECO:0000259" key="1">
    <source>
        <dbReference type="Pfam" id="PF00144"/>
    </source>
</evidence>
<feature type="domain" description="Beta-lactamase-related" evidence="1">
    <location>
        <begin position="71"/>
        <end position="369"/>
    </location>
</feature>
<dbReference type="EC" id="3.5.1.46" evidence="2"/>
<dbReference type="PANTHER" id="PTHR43283:SF7">
    <property type="entry name" value="BETA-LACTAMASE-RELATED DOMAIN-CONTAINING PROTEIN"/>
    <property type="match status" value="1"/>
</dbReference>
<dbReference type="GO" id="GO:0019875">
    <property type="term" value="F:6-aminohexanoate-dimer hydrolase activity"/>
    <property type="evidence" value="ECO:0007669"/>
    <property type="project" value="UniProtKB-EC"/>
</dbReference>